<gene>
    <name evidence="19" type="primary">HBEGF</name>
</gene>
<feature type="transmembrane region" description="Helical" evidence="15">
    <location>
        <begin position="168"/>
        <end position="190"/>
    </location>
</feature>
<evidence type="ECO:0000313" key="19">
    <source>
        <dbReference type="RefSeq" id="XP_015277808.1"/>
    </source>
</evidence>
<keyword evidence="12 14" id="KW-1015">Disulfide bond</keyword>
<dbReference type="GeneID" id="107119740"/>
<keyword evidence="10" id="KW-0339">Growth factor</keyword>
<evidence type="ECO:0000256" key="12">
    <source>
        <dbReference type="ARBA" id="ARBA00023157"/>
    </source>
</evidence>
<feature type="signal peptide" evidence="16">
    <location>
        <begin position="1"/>
        <end position="26"/>
    </location>
</feature>
<keyword evidence="3" id="KW-1003">Cell membrane</keyword>
<reference evidence="19" key="1">
    <citation type="submission" date="2025-08" db="UniProtKB">
        <authorList>
            <consortium name="RefSeq"/>
        </authorList>
    </citation>
    <scope>IDENTIFICATION</scope>
</reference>
<dbReference type="PROSITE" id="PS01186">
    <property type="entry name" value="EGF_2"/>
    <property type="match status" value="1"/>
</dbReference>
<name>A0ABM1KVS1_GEKJA</name>
<organism evidence="18 19">
    <name type="scientific">Gekko japonicus</name>
    <name type="common">Schlegel's Japanese gecko</name>
    <dbReference type="NCBI Taxonomy" id="146911"/>
    <lineage>
        <taxon>Eukaryota</taxon>
        <taxon>Metazoa</taxon>
        <taxon>Chordata</taxon>
        <taxon>Craniata</taxon>
        <taxon>Vertebrata</taxon>
        <taxon>Euteleostomi</taxon>
        <taxon>Lepidosauria</taxon>
        <taxon>Squamata</taxon>
        <taxon>Bifurcata</taxon>
        <taxon>Gekkota</taxon>
        <taxon>Gekkonidae</taxon>
        <taxon>Gekkoninae</taxon>
        <taxon>Gekko</taxon>
    </lineage>
</organism>
<evidence type="ECO:0000256" key="1">
    <source>
        <dbReference type="ARBA" id="ARBA00004239"/>
    </source>
</evidence>
<dbReference type="SUPFAM" id="SSF57196">
    <property type="entry name" value="EGF/Laminin"/>
    <property type="match status" value="1"/>
</dbReference>
<accession>A0ABM1KVS1</accession>
<evidence type="ECO:0000256" key="4">
    <source>
        <dbReference type="ARBA" id="ARBA00022525"/>
    </source>
</evidence>
<dbReference type="InterPro" id="IPR000742">
    <property type="entry name" value="EGF"/>
</dbReference>
<keyword evidence="8 16" id="KW-0732">Signal</keyword>
<dbReference type="PANTHER" id="PTHR10740">
    <property type="entry name" value="TRANSFORMING GROWTH FACTOR ALPHA"/>
    <property type="match status" value="1"/>
</dbReference>
<sequence>MQWPCALKSGAAKVLLAAACLVLVDGEGIGLLRNEVYPKEGREDLAVSQLLPAREILQRGGEREASVVAASSGDNFSELPRVAFLSTPQDVVTAKKEGAGKKRRKGKGKKRDPCLRKYKDYCFHGECKYIKALKAPSCVCQQGYQGARCHALSLPVENPSRSYDHTTVLAVTAVVLSSLCLIIIGVLLVLRCHKQGVYDVESEEKVKLGITVNH</sequence>
<dbReference type="PROSITE" id="PS00022">
    <property type="entry name" value="EGF_1"/>
    <property type="match status" value="1"/>
</dbReference>
<proteinExistence type="predicted"/>
<keyword evidence="9 15" id="KW-1133">Transmembrane helix</keyword>
<feature type="chain" id="PRO_5045586144" description="Proheparin-binding EGF-like growth factor" evidence="16">
    <location>
        <begin position="27"/>
        <end position="214"/>
    </location>
</feature>
<keyword evidence="5 14" id="KW-0245">EGF-like domain</keyword>
<evidence type="ECO:0000256" key="3">
    <source>
        <dbReference type="ARBA" id="ARBA00022475"/>
    </source>
</evidence>
<keyword evidence="7 15" id="KW-0812">Transmembrane</keyword>
<keyword evidence="18" id="KW-1185">Reference proteome</keyword>
<evidence type="ECO:0000256" key="5">
    <source>
        <dbReference type="ARBA" id="ARBA00022536"/>
    </source>
</evidence>
<evidence type="ECO:0000256" key="14">
    <source>
        <dbReference type="PROSITE-ProRule" id="PRU00076"/>
    </source>
</evidence>
<evidence type="ECO:0000256" key="11">
    <source>
        <dbReference type="ARBA" id="ARBA00023136"/>
    </source>
</evidence>
<dbReference type="Proteomes" id="UP000694871">
    <property type="component" value="Unplaced"/>
</dbReference>
<evidence type="ECO:0000256" key="10">
    <source>
        <dbReference type="ARBA" id="ARBA00023030"/>
    </source>
</evidence>
<dbReference type="PROSITE" id="PS50026">
    <property type="entry name" value="EGF_3"/>
    <property type="match status" value="1"/>
</dbReference>
<evidence type="ECO:0000313" key="18">
    <source>
        <dbReference type="Proteomes" id="UP000694871"/>
    </source>
</evidence>
<evidence type="ECO:0000256" key="2">
    <source>
        <dbReference type="ARBA" id="ARBA00004251"/>
    </source>
</evidence>
<evidence type="ECO:0000256" key="7">
    <source>
        <dbReference type="ARBA" id="ARBA00022692"/>
    </source>
</evidence>
<dbReference type="RefSeq" id="XP_015277808.1">
    <property type="nucleotide sequence ID" value="XM_015422322.1"/>
</dbReference>
<protein>
    <recommendedName>
        <fullName evidence="13">Proheparin-binding EGF-like growth factor</fullName>
    </recommendedName>
</protein>
<evidence type="ECO:0000256" key="13">
    <source>
        <dbReference type="ARBA" id="ARBA00040098"/>
    </source>
</evidence>
<feature type="disulfide bond" evidence="14">
    <location>
        <begin position="140"/>
        <end position="149"/>
    </location>
</feature>
<comment type="caution">
    <text evidence="14">Lacks conserved residue(s) required for the propagation of feature annotation.</text>
</comment>
<feature type="domain" description="EGF-like" evidence="17">
    <location>
        <begin position="110"/>
        <end position="150"/>
    </location>
</feature>
<evidence type="ECO:0000256" key="9">
    <source>
        <dbReference type="ARBA" id="ARBA00022989"/>
    </source>
</evidence>
<evidence type="ECO:0000259" key="17">
    <source>
        <dbReference type="PROSITE" id="PS50026"/>
    </source>
</evidence>
<dbReference type="PANTHER" id="PTHR10740:SF4">
    <property type="entry name" value="PROHEPARIN-BINDING EGF-LIKE GROWTH FACTOR"/>
    <property type="match status" value="1"/>
</dbReference>
<evidence type="ECO:0000256" key="15">
    <source>
        <dbReference type="SAM" id="Phobius"/>
    </source>
</evidence>
<evidence type="ECO:0000256" key="8">
    <source>
        <dbReference type="ARBA" id="ARBA00022729"/>
    </source>
</evidence>
<keyword evidence="4" id="KW-0964">Secreted</keyword>
<evidence type="ECO:0000256" key="6">
    <source>
        <dbReference type="ARBA" id="ARBA00022674"/>
    </source>
</evidence>
<evidence type="ECO:0000256" key="16">
    <source>
        <dbReference type="SAM" id="SignalP"/>
    </source>
</evidence>
<comment type="subcellular location">
    <subcellularLocation>
        <location evidence="2">Cell membrane</location>
        <topology evidence="2">Single-pass type I membrane protein</topology>
    </subcellularLocation>
    <subcellularLocation>
        <location evidence="1">Secreted</location>
        <location evidence="1">Extracellular space</location>
    </subcellularLocation>
</comment>
<keyword evidence="11 15" id="KW-0472">Membrane</keyword>
<keyword evidence="6" id="KW-0358">Heparin-binding</keyword>
<dbReference type="Gene3D" id="2.10.25.10">
    <property type="entry name" value="Laminin"/>
    <property type="match status" value="1"/>
</dbReference>